<feature type="transmembrane region" description="Helical" evidence="6">
    <location>
        <begin position="95"/>
        <end position="117"/>
    </location>
</feature>
<dbReference type="CDD" id="cd10430">
    <property type="entry name" value="BI-1"/>
    <property type="match status" value="1"/>
</dbReference>
<dbReference type="GO" id="GO:2001234">
    <property type="term" value="P:negative regulation of apoptotic signaling pathway"/>
    <property type="evidence" value="ECO:0007669"/>
    <property type="project" value="TreeGrafter"/>
</dbReference>
<feature type="transmembrane region" description="Helical" evidence="6">
    <location>
        <begin position="123"/>
        <end position="144"/>
    </location>
</feature>
<proteinExistence type="inferred from homology"/>
<comment type="subcellular location">
    <subcellularLocation>
        <location evidence="1">Membrane</location>
        <topology evidence="1">Multi-pass membrane protein</topology>
    </subcellularLocation>
</comment>
<evidence type="ECO:0000256" key="2">
    <source>
        <dbReference type="ARBA" id="ARBA00010350"/>
    </source>
</evidence>
<dbReference type="GO" id="GO:0031966">
    <property type="term" value="C:mitochondrial membrane"/>
    <property type="evidence" value="ECO:0007669"/>
    <property type="project" value="TreeGrafter"/>
</dbReference>
<dbReference type="EMBL" id="HBUF01188763">
    <property type="protein sequence ID" value="CAG6657548.1"/>
    <property type="molecule type" value="Transcribed_RNA"/>
</dbReference>
<keyword evidence="3 6" id="KW-0812">Transmembrane</keyword>
<evidence type="ECO:0000256" key="1">
    <source>
        <dbReference type="ARBA" id="ARBA00004141"/>
    </source>
</evidence>
<feature type="transmembrane region" description="Helical" evidence="6">
    <location>
        <begin position="151"/>
        <end position="172"/>
    </location>
</feature>
<dbReference type="GO" id="GO:0019899">
    <property type="term" value="F:enzyme binding"/>
    <property type="evidence" value="ECO:0007669"/>
    <property type="project" value="TreeGrafter"/>
</dbReference>
<dbReference type="AlphaFoldDB" id="A0A8D8RTS0"/>
<sequence>MAQVGAIFDTVGSIFQNFNKAFTSKVNTDTQQHLKNVYGCLTVGMLAATAGAYLQLTQAFFQSTMMMLVSAFAAFGFLVYVMSTKAQPALSRNRMISFVGFTLCTGIGLGPLLELAIIVDPSIIITAFMLTTLLFVSFTMAAIFARDGTWIYIGGSLMTMLSTLITLSLANLFFGSKLLFDISIYLGLVVMCGFILYDTQLILEKVKLGDKDHVSHCIDLFIDFIGVFRRILIILHSREVENKKKEKKNE</sequence>
<evidence type="ECO:0000256" key="6">
    <source>
        <dbReference type="RuleBase" id="RU004379"/>
    </source>
</evidence>
<dbReference type="GO" id="GO:0033119">
    <property type="term" value="P:negative regulation of RNA splicing"/>
    <property type="evidence" value="ECO:0007669"/>
    <property type="project" value="TreeGrafter"/>
</dbReference>
<evidence type="ECO:0000313" key="7">
    <source>
        <dbReference type="EMBL" id="CAG6657548.1"/>
    </source>
</evidence>
<evidence type="ECO:0000256" key="4">
    <source>
        <dbReference type="ARBA" id="ARBA00022989"/>
    </source>
</evidence>
<comment type="similarity">
    <text evidence="2 6">Belongs to the BI1 family.</text>
</comment>
<dbReference type="Pfam" id="PF01027">
    <property type="entry name" value="Bax1-I"/>
    <property type="match status" value="1"/>
</dbReference>
<evidence type="ECO:0000256" key="5">
    <source>
        <dbReference type="ARBA" id="ARBA00023136"/>
    </source>
</evidence>
<feature type="transmembrane region" description="Helical" evidence="6">
    <location>
        <begin position="60"/>
        <end position="83"/>
    </location>
</feature>
<keyword evidence="4 6" id="KW-1133">Transmembrane helix</keyword>
<reference evidence="7" key="1">
    <citation type="submission" date="2021-05" db="EMBL/GenBank/DDBJ databases">
        <authorList>
            <person name="Alioto T."/>
            <person name="Alioto T."/>
            <person name="Gomez Garrido J."/>
        </authorList>
    </citation>
    <scope>NUCLEOTIDE SEQUENCE</scope>
</reference>
<feature type="transmembrane region" description="Helical" evidence="6">
    <location>
        <begin position="178"/>
        <end position="197"/>
    </location>
</feature>
<evidence type="ECO:0000256" key="3">
    <source>
        <dbReference type="ARBA" id="ARBA00022692"/>
    </source>
</evidence>
<name>A0A8D8RTS0_9HEMI</name>
<accession>A0A8D8RTS0</accession>
<dbReference type="InterPro" id="IPR006214">
    <property type="entry name" value="Bax_inhibitor_1-related"/>
</dbReference>
<dbReference type="PANTHER" id="PTHR23291:SF32">
    <property type="entry name" value="BAX INHIBITOR 1"/>
    <property type="match status" value="1"/>
</dbReference>
<organism evidence="7">
    <name type="scientific">Cacopsylla melanoneura</name>
    <dbReference type="NCBI Taxonomy" id="428564"/>
    <lineage>
        <taxon>Eukaryota</taxon>
        <taxon>Metazoa</taxon>
        <taxon>Ecdysozoa</taxon>
        <taxon>Arthropoda</taxon>
        <taxon>Hexapoda</taxon>
        <taxon>Insecta</taxon>
        <taxon>Pterygota</taxon>
        <taxon>Neoptera</taxon>
        <taxon>Paraneoptera</taxon>
        <taxon>Hemiptera</taxon>
        <taxon>Sternorrhyncha</taxon>
        <taxon>Psylloidea</taxon>
        <taxon>Psyllidae</taxon>
        <taxon>Psyllinae</taxon>
        <taxon>Cacopsylla</taxon>
    </lineage>
</organism>
<protein>
    <submittedName>
        <fullName evidence="7">Probable Bax inhibitor 1</fullName>
    </submittedName>
</protein>
<keyword evidence="5 6" id="KW-0472">Membrane</keyword>
<dbReference type="GO" id="GO:0034620">
    <property type="term" value="P:cellular response to unfolded protein"/>
    <property type="evidence" value="ECO:0007669"/>
    <property type="project" value="TreeGrafter"/>
</dbReference>
<dbReference type="PANTHER" id="PTHR23291">
    <property type="entry name" value="BAX INHIBITOR-RELATED"/>
    <property type="match status" value="1"/>
</dbReference>
<feature type="transmembrane region" description="Helical" evidence="6">
    <location>
        <begin position="37"/>
        <end position="54"/>
    </location>
</feature>